<comment type="cofactor">
    <cofactor evidence="1 6">
        <name>pyridoxal 5'-phosphate</name>
        <dbReference type="ChEBI" id="CHEBI:597326"/>
    </cofactor>
</comment>
<dbReference type="SUPFAM" id="SSF53383">
    <property type="entry name" value="PLP-dependent transferases"/>
    <property type="match status" value="1"/>
</dbReference>
<evidence type="ECO:0000259" key="7">
    <source>
        <dbReference type="Pfam" id="PF00266"/>
    </source>
</evidence>
<dbReference type="EC" id="2.8.1.7" evidence="3"/>
<reference evidence="8 9" key="1">
    <citation type="submission" date="2019-05" db="EMBL/GenBank/DDBJ databases">
        <title>Complete genome sequencing of Anaerostipes rhamnosivorans.</title>
        <authorList>
            <person name="Bui T.P.N."/>
            <person name="de Vos W.M."/>
        </authorList>
    </citation>
    <scope>NUCLEOTIDE SEQUENCE [LARGE SCALE GENOMIC DNA]</scope>
    <source>
        <strain evidence="8 9">1y2</strain>
    </source>
</reference>
<dbReference type="GO" id="GO:0031071">
    <property type="term" value="F:cysteine desulfurase activity"/>
    <property type="evidence" value="ECO:0007669"/>
    <property type="project" value="UniProtKB-EC"/>
</dbReference>
<dbReference type="RefSeq" id="WP_137328054.1">
    <property type="nucleotide sequence ID" value="NZ_CP040058.1"/>
</dbReference>
<dbReference type="Proteomes" id="UP000298653">
    <property type="component" value="Chromosome"/>
</dbReference>
<evidence type="ECO:0000256" key="3">
    <source>
        <dbReference type="ARBA" id="ARBA00012239"/>
    </source>
</evidence>
<dbReference type="InterPro" id="IPR015424">
    <property type="entry name" value="PyrdxlP-dep_Trfase"/>
</dbReference>
<dbReference type="InterPro" id="IPR010969">
    <property type="entry name" value="Cys_dSase-rel_unknwn_funct"/>
</dbReference>
<evidence type="ECO:0000256" key="1">
    <source>
        <dbReference type="ARBA" id="ARBA00001933"/>
    </source>
</evidence>
<dbReference type="PROSITE" id="PS00595">
    <property type="entry name" value="AA_TRANSFER_CLASS_5"/>
    <property type="match status" value="1"/>
</dbReference>
<evidence type="ECO:0000256" key="5">
    <source>
        <dbReference type="ARBA" id="ARBA00050776"/>
    </source>
</evidence>
<dbReference type="KEGG" id="arf:AR1Y2_1070"/>
<dbReference type="InterPro" id="IPR020578">
    <property type="entry name" value="Aminotrans_V_PyrdxlP_BS"/>
</dbReference>
<organism evidence="8 9">
    <name type="scientific">Anaerostipes rhamnosivorans</name>
    <dbReference type="NCBI Taxonomy" id="1229621"/>
    <lineage>
        <taxon>Bacteria</taxon>
        <taxon>Bacillati</taxon>
        <taxon>Bacillota</taxon>
        <taxon>Clostridia</taxon>
        <taxon>Lachnospirales</taxon>
        <taxon>Lachnospiraceae</taxon>
        <taxon>Anaerostipes</taxon>
    </lineage>
</organism>
<name>A0A4P8IFH7_9FIRM</name>
<keyword evidence="8" id="KW-0808">Transferase</keyword>
<dbReference type="InterPro" id="IPR015422">
    <property type="entry name" value="PyrdxlP-dep_Trfase_small"/>
</dbReference>
<sequence length="378" mass="41017">MIYLDSAATSYYRPDSVALAVADAVRHMGNSSRGIHDAALDASRTIYQVREKLGEMFGCGPSQIAFASNVTESLNTALCGLLRPGDHVVTTVLEHNSVLRPLYRLEQQGVELSIAGCDTLGTVCPEDIQALFRPNTRAVVCTHASNLTGNLMDIRRIGKAAHERGILMIVDGAQTAGIFPVDLRKDHVDVFCFTGHKSLLGPQGTGGMAVRQGLLIEPLKVGGSGIKTFEKEQPEQMPEVLEAGTLNGHGIAGLGAGIDYISSKGMDKLKEKELCLAEMFYERVIQIPEVKVYGSFTTKQRAPIVSLNIKELPSGEVSSILMEEYDICTRSGGHCAPLMHKAFGTEVQGMVRFSFSSFNTEEQTEQVVKAVKEIAEER</sequence>
<dbReference type="Pfam" id="PF00266">
    <property type="entry name" value="Aminotran_5"/>
    <property type="match status" value="1"/>
</dbReference>
<dbReference type="PANTHER" id="PTHR43586">
    <property type="entry name" value="CYSTEINE DESULFURASE"/>
    <property type="match status" value="1"/>
</dbReference>
<comment type="similarity">
    <text evidence="2">Belongs to the class-V pyridoxal-phosphate-dependent aminotransferase family. Csd subfamily.</text>
</comment>
<evidence type="ECO:0000313" key="8">
    <source>
        <dbReference type="EMBL" id="QCP34524.1"/>
    </source>
</evidence>
<dbReference type="PIRSF" id="PIRSF005572">
    <property type="entry name" value="NifS"/>
    <property type="match status" value="1"/>
</dbReference>
<keyword evidence="9" id="KW-1185">Reference proteome</keyword>
<evidence type="ECO:0000256" key="4">
    <source>
        <dbReference type="ARBA" id="ARBA00022898"/>
    </source>
</evidence>
<protein>
    <recommendedName>
        <fullName evidence="3">cysteine desulfurase</fullName>
        <ecNumber evidence="3">2.8.1.7</ecNumber>
    </recommendedName>
</protein>
<dbReference type="InterPro" id="IPR000192">
    <property type="entry name" value="Aminotrans_V_dom"/>
</dbReference>
<dbReference type="Gene3D" id="3.40.640.10">
    <property type="entry name" value="Type I PLP-dependent aspartate aminotransferase-like (Major domain)"/>
    <property type="match status" value="1"/>
</dbReference>
<dbReference type="InterPro" id="IPR015421">
    <property type="entry name" value="PyrdxlP-dep_Trfase_major"/>
</dbReference>
<dbReference type="EMBL" id="CP040058">
    <property type="protein sequence ID" value="QCP34524.1"/>
    <property type="molecule type" value="Genomic_DNA"/>
</dbReference>
<comment type="catalytic activity">
    <reaction evidence="5">
        <text>(sulfur carrier)-H + L-cysteine = (sulfur carrier)-SH + L-alanine</text>
        <dbReference type="Rhea" id="RHEA:43892"/>
        <dbReference type="Rhea" id="RHEA-COMP:14737"/>
        <dbReference type="Rhea" id="RHEA-COMP:14739"/>
        <dbReference type="ChEBI" id="CHEBI:29917"/>
        <dbReference type="ChEBI" id="CHEBI:35235"/>
        <dbReference type="ChEBI" id="CHEBI:57972"/>
        <dbReference type="ChEBI" id="CHEBI:64428"/>
        <dbReference type="EC" id="2.8.1.7"/>
    </reaction>
</comment>
<dbReference type="InterPro" id="IPR016454">
    <property type="entry name" value="Cysteine_dSase"/>
</dbReference>
<gene>
    <name evidence="8" type="ORF">AR1Y2_1070</name>
</gene>
<dbReference type="AlphaFoldDB" id="A0A4P8IFH7"/>
<proteinExistence type="inferred from homology"/>
<evidence type="ECO:0000256" key="6">
    <source>
        <dbReference type="RuleBase" id="RU004504"/>
    </source>
</evidence>
<evidence type="ECO:0000256" key="2">
    <source>
        <dbReference type="ARBA" id="ARBA00010447"/>
    </source>
</evidence>
<dbReference type="OrthoDB" id="9804366at2"/>
<dbReference type="NCBIfam" id="TIGR01977">
    <property type="entry name" value="am_tr_V_EF2568"/>
    <property type="match status" value="1"/>
</dbReference>
<evidence type="ECO:0000313" key="9">
    <source>
        <dbReference type="Proteomes" id="UP000298653"/>
    </source>
</evidence>
<dbReference type="PANTHER" id="PTHR43586:SF4">
    <property type="entry name" value="ISOPENICILLIN N EPIMERASE"/>
    <property type="match status" value="1"/>
</dbReference>
<feature type="domain" description="Aminotransferase class V" evidence="7">
    <location>
        <begin position="2"/>
        <end position="366"/>
    </location>
</feature>
<accession>A0A4P8IFH7</accession>
<dbReference type="Gene3D" id="3.90.1150.10">
    <property type="entry name" value="Aspartate Aminotransferase, domain 1"/>
    <property type="match status" value="1"/>
</dbReference>
<keyword evidence="4" id="KW-0663">Pyridoxal phosphate</keyword>